<evidence type="ECO:0000256" key="1">
    <source>
        <dbReference type="ARBA" id="ARBA00022679"/>
    </source>
</evidence>
<dbReference type="PANTHER" id="PTHR43877:SF2">
    <property type="entry name" value="AMINOALKYLPHOSPHONATE N-ACETYLTRANSFERASE-RELATED"/>
    <property type="match status" value="1"/>
</dbReference>
<dbReference type="InterPro" id="IPR000182">
    <property type="entry name" value="GNAT_dom"/>
</dbReference>
<dbReference type="CDD" id="cd04301">
    <property type="entry name" value="NAT_SF"/>
    <property type="match status" value="1"/>
</dbReference>
<proteinExistence type="predicted"/>
<dbReference type="GO" id="GO:0016747">
    <property type="term" value="F:acyltransferase activity, transferring groups other than amino-acyl groups"/>
    <property type="evidence" value="ECO:0007669"/>
    <property type="project" value="InterPro"/>
</dbReference>
<feature type="domain" description="N-acetyltransferase" evidence="3">
    <location>
        <begin position="1"/>
        <end position="161"/>
    </location>
</feature>
<protein>
    <submittedName>
        <fullName evidence="4">Acetyltransferase</fullName>
    </submittedName>
</protein>
<evidence type="ECO:0000259" key="3">
    <source>
        <dbReference type="PROSITE" id="PS51186"/>
    </source>
</evidence>
<dbReference type="SUPFAM" id="SSF55729">
    <property type="entry name" value="Acyl-CoA N-acyltransferases (Nat)"/>
    <property type="match status" value="1"/>
</dbReference>
<dbReference type="EMBL" id="MU003819">
    <property type="protein sequence ID" value="KAF2718810.1"/>
    <property type="molecule type" value="Genomic_DNA"/>
</dbReference>
<keyword evidence="1" id="KW-0808">Transferase</keyword>
<keyword evidence="5" id="KW-1185">Reference proteome</keyword>
<comment type="caution">
    <text evidence="4">The sequence shown here is derived from an EMBL/GenBank/DDBJ whole genome shotgun (WGS) entry which is preliminary data.</text>
</comment>
<name>A0A9P4Q3G7_9PEZI</name>
<dbReference type="OrthoDB" id="41532at2759"/>
<dbReference type="InterPro" id="IPR016181">
    <property type="entry name" value="Acyl_CoA_acyltransferase"/>
</dbReference>
<dbReference type="Gene3D" id="3.40.630.30">
    <property type="match status" value="1"/>
</dbReference>
<gene>
    <name evidence="4" type="ORF">K431DRAFT_197899</name>
</gene>
<dbReference type="AlphaFoldDB" id="A0A9P4Q3G7"/>
<sequence length="173" mass="18687">TVRPRQSSDLDQCSAILRAVHATSGYPVEGVEDTDAILTASTCLKAWVAESAISAPKAIIGHVALSAASETDISVSLWYSQNPSEREAGRTAVLGRLFVDPAAQGAGAATKLMGAAVEEAKSQGLRLVMFALEKDAPAMRLYDRLGWRRFAEGVYEWRDQEGGERRMRAVCFV</sequence>
<dbReference type="PANTHER" id="PTHR43877">
    <property type="entry name" value="AMINOALKYLPHOSPHONATE N-ACETYLTRANSFERASE-RELATED-RELATED"/>
    <property type="match status" value="1"/>
</dbReference>
<dbReference type="Pfam" id="PF00583">
    <property type="entry name" value="Acetyltransf_1"/>
    <property type="match status" value="1"/>
</dbReference>
<keyword evidence="2" id="KW-0012">Acyltransferase</keyword>
<organism evidence="4 5">
    <name type="scientific">Polychaeton citri CBS 116435</name>
    <dbReference type="NCBI Taxonomy" id="1314669"/>
    <lineage>
        <taxon>Eukaryota</taxon>
        <taxon>Fungi</taxon>
        <taxon>Dikarya</taxon>
        <taxon>Ascomycota</taxon>
        <taxon>Pezizomycotina</taxon>
        <taxon>Dothideomycetes</taxon>
        <taxon>Dothideomycetidae</taxon>
        <taxon>Capnodiales</taxon>
        <taxon>Capnodiaceae</taxon>
        <taxon>Polychaeton</taxon>
    </lineage>
</organism>
<dbReference type="InterPro" id="IPR050832">
    <property type="entry name" value="Bact_Acetyltransf"/>
</dbReference>
<accession>A0A9P4Q3G7</accession>
<evidence type="ECO:0000256" key="2">
    <source>
        <dbReference type="ARBA" id="ARBA00023315"/>
    </source>
</evidence>
<reference evidence="4" key="1">
    <citation type="journal article" date="2020" name="Stud. Mycol.">
        <title>101 Dothideomycetes genomes: a test case for predicting lifestyles and emergence of pathogens.</title>
        <authorList>
            <person name="Haridas S."/>
            <person name="Albert R."/>
            <person name="Binder M."/>
            <person name="Bloem J."/>
            <person name="Labutti K."/>
            <person name="Salamov A."/>
            <person name="Andreopoulos B."/>
            <person name="Baker S."/>
            <person name="Barry K."/>
            <person name="Bills G."/>
            <person name="Bluhm B."/>
            <person name="Cannon C."/>
            <person name="Castanera R."/>
            <person name="Culley D."/>
            <person name="Daum C."/>
            <person name="Ezra D."/>
            <person name="Gonzalez J."/>
            <person name="Henrissat B."/>
            <person name="Kuo A."/>
            <person name="Liang C."/>
            <person name="Lipzen A."/>
            <person name="Lutzoni F."/>
            <person name="Magnuson J."/>
            <person name="Mondo S."/>
            <person name="Nolan M."/>
            <person name="Ohm R."/>
            <person name="Pangilinan J."/>
            <person name="Park H.-J."/>
            <person name="Ramirez L."/>
            <person name="Alfaro M."/>
            <person name="Sun H."/>
            <person name="Tritt A."/>
            <person name="Yoshinaga Y."/>
            <person name="Zwiers L.-H."/>
            <person name="Turgeon B."/>
            <person name="Goodwin S."/>
            <person name="Spatafora J."/>
            <person name="Crous P."/>
            <person name="Grigoriev I."/>
        </authorList>
    </citation>
    <scope>NUCLEOTIDE SEQUENCE</scope>
    <source>
        <strain evidence="4">CBS 116435</strain>
    </source>
</reference>
<feature type="non-terminal residue" evidence="4">
    <location>
        <position position="173"/>
    </location>
</feature>
<evidence type="ECO:0000313" key="4">
    <source>
        <dbReference type="EMBL" id="KAF2718810.1"/>
    </source>
</evidence>
<feature type="non-terminal residue" evidence="4">
    <location>
        <position position="1"/>
    </location>
</feature>
<evidence type="ECO:0000313" key="5">
    <source>
        <dbReference type="Proteomes" id="UP000799441"/>
    </source>
</evidence>
<dbReference type="PROSITE" id="PS51186">
    <property type="entry name" value="GNAT"/>
    <property type="match status" value="1"/>
</dbReference>
<dbReference type="Proteomes" id="UP000799441">
    <property type="component" value="Unassembled WGS sequence"/>
</dbReference>